<keyword evidence="3" id="KW-1185">Reference proteome</keyword>
<dbReference type="Proteomes" id="UP001372338">
    <property type="component" value="Unassembled WGS sequence"/>
</dbReference>
<sequence>MRQISSIPTKEYPSKENPFNGKAALIRPHPRRPPLVTPRVTGLCSILRSALPRSNPRLHAAPSSLTAKHLHSRLYRPLLLPPLPLVRWFVHTQKKATKWFLVAQTDNIGTSSCLISPQLVNFPIHHSILTM</sequence>
<evidence type="ECO:0000313" key="3">
    <source>
        <dbReference type="Proteomes" id="UP001372338"/>
    </source>
</evidence>
<feature type="region of interest" description="Disordered" evidence="1">
    <location>
        <begin position="1"/>
        <end position="31"/>
    </location>
</feature>
<gene>
    <name evidence="2" type="ORF">RIF29_15477</name>
</gene>
<organism evidence="2 3">
    <name type="scientific">Crotalaria pallida</name>
    <name type="common">Smooth rattlebox</name>
    <name type="synonym">Crotalaria striata</name>
    <dbReference type="NCBI Taxonomy" id="3830"/>
    <lineage>
        <taxon>Eukaryota</taxon>
        <taxon>Viridiplantae</taxon>
        <taxon>Streptophyta</taxon>
        <taxon>Embryophyta</taxon>
        <taxon>Tracheophyta</taxon>
        <taxon>Spermatophyta</taxon>
        <taxon>Magnoliopsida</taxon>
        <taxon>eudicotyledons</taxon>
        <taxon>Gunneridae</taxon>
        <taxon>Pentapetalae</taxon>
        <taxon>rosids</taxon>
        <taxon>fabids</taxon>
        <taxon>Fabales</taxon>
        <taxon>Fabaceae</taxon>
        <taxon>Papilionoideae</taxon>
        <taxon>50 kb inversion clade</taxon>
        <taxon>genistoids sensu lato</taxon>
        <taxon>core genistoids</taxon>
        <taxon>Crotalarieae</taxon>
        <taxon>Crotalaria</taxon>
    </lineage>
</organism>
<protein>
    <submittedName>
        <fullName evidence="2">Uncharacterized protein</fullName>
    </submittedName>
</protein>
<evidence type="ECO:0000313" key="2">
    <source>
        <dbReference type="EMBL" id="KAK7274392.1"/>
    </source>
</evidence>
<evidence type="ECO:0000256" key="1">
    <source>
        <dbReference type="SAM" id="MobiDB-lite"/>
    </source>
</evidence>
<accession>A0AAN9FD81</accession>
<dbReference type="EMBL" id="JAYWIO010000003">
    <property type="protein sequence ID" value="KAK7274392.1"/>
    <property type="molecule type" value="Genomic_DNA"/>
</dbReference>
<comment type="caution">
    <text evidence="2">The sequence shown here is derived from an EMBL/GenBank/DDBJ whole genome shotgun (WGS) entry which is preliminary data.</text>
</comment>
<reference evidence="2 3" key="1">
    <citation type="submission" date="2024-01" db="EMBL/GenBank/DDBJ databases">
        <title>The genomes of 5 underutilized Papilionoideae crops provide insights into root nodulation and disease resistanc.</title>
        <authorList>
            <person name="Yuan L."/>
        </authorList>
    </citation>
    <scope>NUCLEOTIDE SEQUENCE [LARGE SCALE GENOMIC DNA]</scope>
    <source>
        <strain evidence="2">ZHUSHIDOU_FW_LH</strain>
        <tissue evidence="2">Leaf</tissue>
    </source>
</reference>
<dbReference type="AlphaFoldDB" id="A0AAN9FD81"/>
<name>A0AAN9FD81_CROPI</name>
<proteinExistence type="predicted"/>